<name>A0A0F9QDW8_9ZZZZ</name>
<gene>
    <name evidence="1" type="ORF">LCGC14_0730240</name>
</gene>
<organism evidence="1">
    <name type="scientific">marine sediment metagenome</name>
    <dbReference type="NCBI Taxonomy" id="412755"/>
    <lineage>
        <taxon>unclassified sequences</taxon>
        <taxon>metagenomes</taxon>
        <taxon>ecological metagenomes</taxon>
    </lineage>
</organism>
<evidence type="ECO:0008006" key="2">
    <source>
        <dbReference type="Google" id="ProtNLM"/>
    </source>
</evidence>
<protein>
    <recommendedName>
        <fullName evidence="2">DUF1330 domain-containing protein</fullName>
    </recommendedName>
</protein>
<proteinExistence type="predicted"/>
<sequence length="61" mass="7214">MPGKVKHIPENSVCLIIKFQTMEEKSKLIQDEEFQKCKAQLESIILQRVVHMSHLQINLFY</sequence>
<dbReference type="AlphaFoldDB" id="A0A0F9QDW8"/>
<reference evidence="1" key="1">
    <citation type="journal article" date="2015" name="Nature">
        <title>Complex archaea that bridge the gap between prokaryotes and eukaryotes.</title>
        <authorList>
            <person name="Spang A."/>
            <person name="Saw J.H."/>
            <person name="Jorgensen S.L."/>
            <person name="Zaremba-Niedzwiedzka K."/>
            <person name="Martijn J."/>
            <person name="Lind A.E."/>
            <person name="van Eijk R."/>
            <person name="Schleper C."/>
            <person name="Guy L."/>
            <person name="Ettema T.J."/>
        </authorList>
    </citation>
    <scope>NUCLEOTIDE SEQUENCE</scope>
</reference>
<dbReference type="EMBL" id="LAZR01001686">
    <property type="protein sequence ID" value="KKN40754.1"/>
    <property type="molecule type" value="Genomic_DNA"/>
</dbReference>
<accession>A0A0F9QDW8</accession>
<evidence type="ECO:0000313" key="1">
    <source>
        <dbReference type="EMBL" id="KKN40754.1"/>
    </source>
</evidence>
<comment type="caution">
    <text evidence="1">The sequence shown here is derived from an EMBL/GenBank/DDBJ whole genome shotgun (WGS) entry which is preliminary data.</text>
</comment>